<sequence length="413" mass="44931">MPCPFGFTANDAENEEELSSEDAGSEDKEEATKGSESESEPTERPPHVKPNGILKNSMDKKPKKKVNIEDMTFDFEKDPVSWFYQNQIKSEAEFAKKKESLRAEARKRLDQIMSKKDKALEWPSDSDLDELSIRSSELSDLDSDVDSLGSIISCANSWIEDARYGTPAEKSLSFVSYLALVAVACSLYLTMQAVSSVRKVMGVLSNSVWPNAAFLCAALLGATFIGTLLATRYRSRRILLISQAAMLALYSAFLVILCGVMLQPTSVDSKLRDVACVKYSKSDQGSRLCKMLPAIERDLEDQMYNLTWAGGLAATCALACITVSVWYLHELSYIEKKAIKHKRRHKRRKHSIPWEKIKIIGPVTKCGGGGGAAAGGSKCPVARGGGGGGAGALTASNCPVAGFTKSSTAKKNE</sequence>
<dbReference type="AlphaFoldDB" id="A0A8J4BG02"/>
<accession>A0A8J4BG02</accession>
<keyword evidence="2" id="KW-0812">Transmembrane</keyword>
<feature type="transmembrane region" description="Helical" evidence="2">
    <location>
        <begin position="211"/>
        <end position="231"/>
    </location>
</feature>
<feature type="transmembrane region" description="Helical" evidence="2">
    <location>
        <begin position="172"/>
        <end position="191"/>
    </location>
</feature>
<gene>
    <name evidence="3" type="ORF">Vafri_15257</name>
</gene>
<name>A0A8J4BG02_9CHLO</name>
<feature type="compositionally biased region" description="Basic and acidic residues" evidence="1">
    <location>
        <begin position="30"/>
        <end position="46"/>
    </location>
</feature>
<feature type="transmembrane region" description="Helical" evidence="2">
    <location>
        <begin position="238"/>
        <end position="262"/>
    </location>
</feature>
<organism evidence="3 4">
    <name type="scientific">Volvox africanus</name>
    <dbReference type="NCBI Taxonomy" id="51714"/>
    <lineage>
        <taxon>Eukaryota</taxon>
        <taxon>Viridiplantae</taxon>
        <taxon>Chlorophyta</taxon>
        <taxon>core chlorophytes</taxon>
        <taxon>Chlorophyceae</taxon>
        <taxon>CS clade</taxon>
        <taxon>Chlamydomonadales</taxon>
        <taxon>Volvocaceae</taxon>
        <taxon>Volvox</taxon>
    </lineage>
</organism>
<evidence type="ECO:0008006" key="5">
    <source>
        <dbReference type="Google" id="ProtNLM"/>
    </source>
</evidence>
<keyword evidence="2" id="KW-1133">Transmembrane helix</keyword>
<evidence type="ECO:0000256" key="1">
    <source>
        <dbReference type="SAM" id="MobiDB-lite"/>
    </source>
</evidence>
<dbReference type="EMBL" id="BNCO01000041">
    <property type="protein sequence ID" value="GIL60729.1"/>
    <property type="molecule type" value="Genomic_DNA"/>
</dbReference>
<proteinExistence type="predicted"/>
<evidence type="ECO:0000256" key="2">
    <source>
        <dbReference type="SAM" id="Phobius"/>
    </source>
</evidence>
<feature type="compositionally biased region" description="Acidic residues" evidence="1">
    <location>
        <begin position="12"/>
        <end position="29"/>
    </location>
</feature>
<reference evidence="3" key="1">
    <citation type="journal article" date="2021" name="Proc. Natl. Acad. Sci. U.S.A.">
        <title>Three genomes in the algal genus Volvox reveal the fate of a haploid sex-determining region after a transition to homothallism.</title>
        <authorList>
            <person name="Yamamoto K."/>
            <person name="Hamaji T."/>
            <person name="Kawai-Toyooka H."/>
            <person name="Matsuzaki R."/>
            <person name="Takahashi F."/>
            <person name="Nishimura Y."/>
            <person name="Kawachi M."/>
            <person name="Noguchi H."/>
            <person name="Minakuchi Y."/>
            <person name="Umen J.G."/>
            <person name="Toyoda A."/>
            <person name="Nozaki H."/>
        </authorList>
    </citation>
    <scope>NUCLEOTIDE SEQUENCE</scope>
    <source>
        <strain evidence="3">NIES-3780</strain>
    </source>
</reference>
<feature type="transmembrane region" description="Helical" evidence="2">
    <location>
        <begin position="306"/>
        <end position="328"/>
    </location>
</feature>
<protein>
    <recommendedName>
        <fullName evidence="5">Transmembrane protein</fullName>
    </recommendedName>
</protein>
<dbReference type="Proteomes" id="UP000747399">
    <property type="component" value="Unassembled WGS sequence"/>
</dbReference>
<evidence type="ECO:0000313" key="3">
    <source>
        <dbReference type="EMBL" id="GIL60729.1"/>
    </source>
</evidence>
<keyword evidence="2" id="KW-0472">Membrane</keyword>
<comment type="caution">
    <text evidence="3">The sequence shown here is derived from an EMBL/GenBank/DDBJ whole genome shotgun (WGS) entry which is preliminary data.</text>
</comment>
<feature type="region of interest" description="Disordered" evidence="1">
    <location>
        <begin position="1"/>
        <end position="65"/>
    </location>
</feature>
<keyword evidence="4" id="KW-1185">Reference proteome</keyword>
<evidence type="ECO:0000313" key="4">
    <source>
        <dbReference type="Proteomes" id="UP000747399"/>
    </source>
</evidence>